<dbReference type="AlphaFoldDB" id="A0A392SX37"/>
<protein>
    <submittedName>
        <fullName evidence="1">Putative ribonuclease H protein</fullName>
    </submittedName>
</protein>
<evidence type="ECO:0000313" key="2">
    <source>
        <dbReference type="Proteomes" id="UP000265520"/>
    </source>
</evidence>
<feature type="non-terminal residue" evidence="1">
    <location>
        <position position="64"/>
    </location>
</feature>
<dbReference type="EMBL" id="LXQA010462256">
    <property type="protein sequence ID" value="MCI53383.1"/>
    <property type="molecule type" value="Genomic_DNA"/>
</dbReference>
<accession>A0A392SX37</accession>
<reference evidence="1 2" key="1">
    <citation type="journal article" date="2018" name="Front. Plant Sci.">
        <title>Red Clover (Trifolium pratense) and Zigzag Clover (T. medium) - A Picture of Genomic Similarities and Differences.</title>
        <authorList>
            <person name="Dluhosova J."/>
            <person name="Istvanek J."/>
            <person name="Nedelnik J."/>
            <person name="Repkova J."/>
        </authorList>
    </citation>
    <scope>NUCLEOTIDE SEQUENCE [LARGE SCALE GENOMIC DNA]</scope>
    <source>
        <strain evidence="2">cv. 10/8</strain>
        <tissue evidence="1">Leaf</tissue>
    </source>
</reference>
<dbReference type="Proteomes" id="UP000265520">
    <property type="component" value="Unassembled WGS sequence"/>
</dbReference>
<proteinExistence type="predicted"/>
<evidence type="ECO:0000313" key="1">
    <source>
        <dbReference type="EMBL" id="MCI53383.1"/>
    </source>
</evidence>
<sequence>MGFRDLTAFNEVLLSKQGWRILTEPNSFVAIVLKAKYFPHIQFLLAKQGHRFSYVWQSIQKASW</sequence>
<comment type="caution">
    <text evidence="1">The sequence shown here is derived from an EMBL/GenBank/DDBJ whole genome shotgun (WGS) entry which is preliminary data.</text>
</comment>
<name>A0A392SX37_9FABA</name>
<organism evidence="1 2">
    <name type="scientific">Trifolium medium</name>
    <dbReference type="NCBI Taxonomy" id="97028"/>
    <lineage>
        <taxon>Eukaryota</taxon>
        <taxon>Viridiplantae</taxon>
        <taxon>Streptophyta</taxon>
        <taxon>Embryophyta</taxon>
        <taxon>Tracheophyta</taxon>
        <taxon>Spermatophyta</taxon>
        <taxon>Magnoliopsida</taxon>
        <taxon>eudicotyledons</taxon>
        <taxon>Gunneridae</taxon>
        <taxon>Pentapetalae</taxon>
        <taxon>rosids</taxon>
        <taxon>fabids</taxon>
        <taxon>Fabales</taxon>
        <taxon>Fabaceae</taxon>
        <taxon>Papilionoideae</taxon>
        <taxon>50 kb inversion clade</taxon>
        <taxon>NPAAA clade</taxon>
        <taxon>Hologalegina</taxon>
        <taxon>IRL clade</taxon>
        <taxon>Trifolieae</taxon>
        <taxon>Trifolium</taxon>
    </lineage>
</organism>
<keyword evidence="2" id="KW-1185">Reference proteome</keyword>